<dbReference type="Proteomes" id="UP000285060">
    <property type="component" value="Unassembled WGS sequence"/>
</dbReference>
<feature type="region of interest" description="Disordered" evidence="5">
    <location>
        <begin position="527"/>
        <end position="580"/>
    </location>
</feature>
<dbReference type="SUPFAM" id="SSF57903">
    <property type="entry name" value="FYVE/PHD zinc finger"/>
    <property type="match status" value="1"/>
</dbReference>
<evidence type="ECO:0000256" key="2">
    <source>
        <dbReference type="ARBA" id="ARBA00022771"/>
    </source>
</evidence>
<keyword evidence="3" id="KW-0862">Zinc</keyword>
<dbReference type="SMART" id="SM00064">
    <property type="entry name" value="FYVE"/>
    <property type="match status" value="1"/>
</dbReference>
<proteinExistence type="predicted"/>
<keyword evidence="2 4" id="KW-0863">Zinc-finger</keyword>
<feature type="compositionally biased region" description="Polar residues" evidence="5">
    <location>
        <begin position="417"/>
        <end position="448"/>
    </location>
</feature>
<dbReference type="VEuPathDB" id="FungiDB:H310_13280"/>
<keyword evidence="1" id="KW-0479">Metal-binding</keyword>
<dbReference type="GO" id="GO:0008270">
    <property type="term" value="F:zinc ion binding"/>
    <property type="evidence" value="ECO:0007669"/>
    <property type="project" value="UniProtKB-KW"/>
</dbReference>
<dbReference type="InterPro" id="IPR011011">
    <property type="entry name" value="Znf_FYVE_PHD"/>
</dbReference>
<dbReference type="InterPro" id="IPR017455">
    <property type="entry name" value="Znf_FYVE-rel"/>
</dbReference>
<feature type="region of interest" description="Disordered" evidence="5">
    <location>
        <begin position="394"/>
        <end position="486"/>
    </location>
</feature>
<feature type="compositionally biased region" description="Basic and acidic residues" evidence="5">
    <location>
        <begin position="571"/>
        <end position="580"/>
    </location>
</feature>
<feature type="compositionally biased region" description="Low complexity" evidence="5">
    <location>
        <begin position="402"/>
        <end position="413"/>
    </location>
</feature>
<evidence type="ECO:0000259" key="6">
    <source>
        <dbReference type="PROSITE" id="PS50178"/>
    </source>
</evidence>
<dbReference type="PROSITE" id="PS50178">
    <property type="entry name" value="ZF_FYVE"/>
    <property type="match status" value="1"/>
</dbReference>
<dbReference type="Gene3D" id="3.30.40.10">
    <property type="entry name" value="Zinc/RING finger domain, C3HC4 (zinc finger)"/>
    <property type="match status" value="1"/>
</dbReference>
<feature type="compositionally biased region" description="Polar residues" evidence="5">
    <location>
        <begin position="545"/>
        <end position="557"/>
    </location>
</feature>
<dbReference type="InterPro" id="IPR013083">
    <property type="entry name" value="Znf_RING/FYVE/PHD"/>
</dbReference>
<feature type="non-terminal residue" evidence="7">
    <location>
        <position position="1"/>
    </location>
</feature>
<sequence length="678" mass="73930">TGAKENSDKTPPMAFTTQMSREHQLWSLLDLSDQVKARDTHGQKQFAKALRSLSHHPVDVVDDMYHAAEQKGFLLVQANTTRLDTSLVYQRELYGIKLYEKMSNSDSTSGTLVVQGVSAVAGTVPSILNTFNMRHSKAFTSTMQTLLPSIVCQGATVASDNDATHVHWMSVVGLNDDHRLSDVLFMSASQLYESSPATCDDLSLVATKATDNVAYGTHIWESITLSSPALQHLALFGPADTKCVRLHVVNSGFFIEPGDVDDVCRVTFSFSCHLTGADTAHHPRLRQWMEGVVVTGLQQLAATCRSSHLQLVPRQKWAESNSCHLCTTSFRFNVLRRRHHCRLCGQSICSACSTFVTLETVVDPSLGHRSLSAKLTQADSVRSCLLCAFAEKSTKVPPKTPSSPSSSSGTRTPAVSIASTTGLSSMTQDVSSKANRISTTSQHSQRVPSASRASLALTATTTGSSFRDSFPTRTSSTHDSFPSPPVRHGNWMRASLGKFVLDPADMAARAALVHRNDRANVNELSTAVPSGVQSSPRMHSHDSSVEWTRSSLSTTTGKSRHRRRSLQTAMPDHDAAEGRRRAAVGDSLTMSCYGDVRMSERHARRAAMLERSNSYLEMAMLKATTPTRGWMPSEKVNRPPADSLLLHEFGITELVSGPSLKVPFDPHREQRATAAPVA</sequence>
<name>A0A418AIZ1_9STRA</name>
<reference evidence="7 8" key="1">
    <citation type="submission" date="2018-08" db="EMBL/GenBank/DDBJ databases">
        <title>Aphanomyces genome sequencing and annotation.</title>
        <authorList>
            <person name="Minardi D."/>
            <person name="Oidtmann B."/>
            <person name="Van Der Giezen M."/>
            <person name="Studholme D.J."/>
        </authorList>
    </citation>
    <scope>NUCLEOTIDE SEQUENCE [LARGE SCALE GENOMIC DNA]</scope>
    <source>
        <strain evidence="7 8">NJM0002</strain>
    </source>
</reference>
<dbReference type="AlphaFoldDB" id="A0A418AIZ1"/>
<evidence type="ECO:0000256" key="3">
    <source>
        <dbReference type="ARBA" id="ARBA00022833"/>
    </source>
</evidence>
<feature type="compositionally biased region" description="Polar residues" evidence="5">
    <location>
        <begin position="471"/>
        <end position="480"/>
    </location>
</feature>
<feature type="compositionally biased region" description="Polar residues" evidence="5">
    <location>
        <begin position="527"/>
        <end position="537"/>
    </location>
</feature>
<feature type="domain" description="FYVE-type" evidence="6">
    <location>
        <begin position="317"/>
        <end position="387"/>
    </location>
</feature>
<evidence type="ECO:0000256" key="5">
    <source>
        <dbReference type="SAM" id="MobiDB-lite"/>
    </source>
</evidence>
<protein>
    <recommendedName>
        <fullName evidence="6">FYVE-type domain-containing protein</fullName>
    </recommendedName>
</protein>
<feature type="compositionally biased region" description="Low complexity" evidence="5">
    <location>
        <begin position="449"/>
        <end position="465"/>
    </location>
</feature>
<dbReference type="PANTHER" id="PTHR43102:SF2">
    <property type="entry name" value="GAF DOMAIN-CONTAINING PROTEIN"/>
    <property type="match status" value="1"/>
</dbReference>
<dbReference type="PANTHER" id="PTHR43102">
    <property type="entry name" value="SLR1143 PROTEIN"/>
    <property type="match status" value="1"/>
</dbReference>
<evidence type="ECO:0000256" key="4">
    <source>
        <dbReference type="PROSITE-ProRule" id="PRU00091"/>
    </source>
</evidence>
<evidence type="ECO:0000313" key="7">
    <source>
        <dbReference type="EMBL" id="RHY23044.1"/>
    </source>
</evidence>
<dbReference type="EMBL" id="QUSY01001931">
    <property type="protein sequence ID" value="RHY23044.1"/>
    <property type="molecule type" value="Genomic_DNA"/>
</dbReference>
<comment type="caution">
    <text evidence="7">The sequence shown here is derived from an EMBL/GenBank/DDBJ whole genome shotgun (WGS) entry which is preliminary data.</text>
</comment>
<dbReference type="InterPro" id="IPR000306">
    <property type="entry name" value="Znf_FYVE"/>
</dbReference>
<dbReference type="Pfam" id="PF01363">
    <property type="entry name" value="FYVE"/>
    <property type="match status" value="1"/>
</dbReference>
<evidence type="ECO:0000313" key="8">
    <source>
        <dbReference type="Proteomes" id="UP000285060"/>
    </source>
</evidence>
<organism evidence="7 8">
    <name type="scientific">Aphanomyces invadans</name>
    <dbReference type="NCBI Taxonomy" id="157072"/>
    <lineage>
        <taxon>Eukaryota</taxon>
        <taxon>Sar</taxon>
        <taxon>Stramenopiles</taxon>
        <taxon>Oomycota</taxon>
        <taxon>Saprolegniomycetes</taxon>
        <taxon>Saprolegniales</taxon>
        <taxon>Verrucalvaceae</taxon>
        <taxon>Aphanomyces</taxon>
    </lineage>
</organism>
<keyword evidence="8" id="KW-1185">Reference proteome</keyword>
<accession>A0A418AIZ1</accession>
<gene>
    <name evidence="7" type="ORF">DYB32_009320</name>
</gene>
<evidence type="ECO:0000256" key="1">
    <source>
        <dbReference type="ARBA" id="ARBA00022723"/>
    </source>
</evidence>